<keyword evidence="13" id="KW-0560">Oxidoreductase</keyword>
<organism evidence="26 27">
    <name type="scientific">Scleropages formosus</name>
    <name type="common">Asian bonytongue</name>
    <name type="synonym">Osteoglossum formosum</name>
    <dbReference type="NCBI Taxonomy" id="113540"/>
    <lineage>
        <taxon>Eukaryota</taxon>
        <taxon>Metazoa</taxon>
        <taxon>Chordata</taxon>
        <taxon>Craniata</taxon>
        <taxon>Vertebrata</taxon>
        <taxon>Euteleostomi</taxon>
        <taxon>Actinopterygii</taxon>
        <taxon>Neopterygii</taxon>
        <taxon>Teleostei</taxon>
        <taxon>Osteoglossocephala</taxon>
        <taxon>Osteoglossomorpha</taxon>
        <taxon>Osteoglossiformes</taxon>
        <taxon>Osteoglossidae</taxon>
        <taxon>Scleropages</taxon>
    </lineage>
</organism>
<dbReference type="PANTHER" id="PTHR10106:SF38">
    <property type="entry name" value="LYSOSOMAL MEMBRANE ASCORBATE-DEPENDENT FERRIREDUCTASE CYB561A3"/>
    <property type="match status" value="1"/>
</dbReference>
<reference evidence="26" key="2">
    <citation type="submission" date="2025-08" db="UniProtKB">
        <authorList>
            <consortium name="Ensembl"/>
        </authorList>
    </citation>
    <scope>IDENTIFICATION</scope>
</reference>
<evidence type="ECO:0000256" key="21">
    <source>
        <dbReference type="ARBA" id="ARBA00042571"/>
    </source>
</evidence>
<comment type="catalytic activity">
    <reaction evidence="23">
        <text>Fe(3+)(out) + L-ascorbate(in) = monodehydro-L-ascorbate radical(in) + Fe(2+)(out) + H(+)</text>
        <dbReference type="Rhea" id="RHEA:30403"/>
        <dbReference type="ChEBI" id="CHEBI:15378"/>
        <dbReference type="ChEBI" id="CHEBI:29033"/>
        <dbReference type="ChEBI" id="CHEBI:29034"/>
        <dbReference type="ChEBI" id="CHEBI:38290"/>
        <dbReference type="ChEBI" id="CHEBI:59513"/>
        <dbReference type="EC" id="7.2.1.3"/>
    </reaction>
    <physiologicalReaction direction="left-to-right" evidence="23">
        <dbReference type="Rhea" id="RHEA:30404"/>
    </physiologicalReaction>
</comment>
<evidence type="ECO:0000256" key="16">
    <source>
        <dbReference type="ARBA" id="ARBA00023180"/>
    </source>
</evidence>
<feature type="transmembrane region" description="Helical" evidence="24">
    <location>
        <begin position="117"/>
        <end position="144"/>
    </location>
</feature>
<accession>A0A8C9SE29</accession>
<evidence type="ECO:0000256" key="8">
    <source>
        <dbReference type="ARBA" id="ARBA00022723"/>
    </source>
</evidence>
<dbReference type="GeneTree" id="ENSGT00950000183197"/>
<evidence type="ECO:0000256" key="1">
    <source>
        <dbReference type="ARBA" id="ARBA00001970"/>
    </source>
</evidence>
<feature type="transmembrane region" description="Helical" evidence="24">
    <location>
        <begin position="7"/>
        <end position="30"/>
    </location>
</feature>
<dbReference type="InterPro" id="IPR006593">
    <property type="entry name" value="Cyt_b561/ferric_Rdtase_TM"/>
</dbReference>
<dbReference type="Proteomes" id="UP000694397">
    <property type="component" value="Chromosome 6"/>
</dbReference>
<evidence type="ECO:0000256" key="14">
    <source>
        <dbReference type="ARBA" id="ARBA00023004"/>
    </source>
</evidence>
<comment type="function">
    <text evidence="22">Transmembrane reductase that uses ascorbate as an electron donor in the cytoplasm and transfers electrons across membranes to reduce iron cations Fe(3+) into Fe(2+) in the lumen of the late endosome and lysosome. Reduced iron can then be extruded from the late endosome and lysosome to the cytoplasm by divalent metal-specific transporters. It is therefore most probably involved in endosomal and lysosomal cellular iron homeostasis.</text>
</comment>
<dbReference type="PANTHER" id="PTHR10106">
    <property type="entry name" value="CYTOCHROME B561-RELATED"/>
    <property type="match status" value="1"/>
</dbReference>
<keyword evidence="15 24" id="KW-0472">Membrane</keyword>
<keyword evidence="16" id="KW-0325">Glycoprotein</keyword>
<evidence type="ECO:0000256" key="9">
    <source>
        <dbReference type="ARBA" id="ARBA00022753"/>
    </source>
</evidence>
<evidence type="ECO:0000256" key="2">
    <source>
        <dbReference type="ARBA" id="ARBA00004107"/>
    </source>
</evidence>
<keyword evidence="11" id="KW-0249">Electron transport</keyword>
<keyword evidence="14" id="KW-0408">Iron</keyword>
<evidence type="ECO:0000259" key="25">
    <source>
        <dbReference type="PROSITE" id="PS50939"/>
    </source>
</evidence>
<dbReference type="AlphaFoldDB" id="A0A8C9SE29"/>
<dbReference type="InterPro" id="IPR043205">
    <property type="entry name" value="CYB561/CYBRD1-like"/>
</dbReference>
<evidence type="ECO:0000256" key="17">
    <source>
        <dbReference type="ARBA" id="ARBA00023228"/>
    </source>
</evidence>
<evidence type="ECO:0000313" key="27">
    <source>
        <dbReference type="Proteomes" id="UP000694397"/>
    </source>
</evidence>
<evidence type="ECO:0000256" key="12">
    <source>
        <dbReference type="ARBA" id="ARBA00022989"/>
    </source>
</evidence>
<feature type="domain" description="Cytochrome b561" evidence="25">
    <location>
        <begin position="13"/>
        <end position="221"/>
    </location>
</feature>
<keyword evidence="12 24" id="KW-1133">Transmembrane helix</keyword>
<proteinExistence type="predicted"/>
<keyword evidence="6" id="KW-0349">Heme</keyword>
<evidence type="ECO:0000256" key="20">
    <source>
        <dbReference type="ARBA" id="ARBA00042550"/>
    </source>
</evidence>
<evidence type="ECO:0000256" key="15">
    <source>
        <dbReference type="ARBA" id="ARBA00023136"/>
    </source>
</evidence>
<feature type="transmembrane region" description="Helical" evidence="24">
    <location>
        <begin position="82"/>
        <end position="105"/>
    </location>
</feature>
<evidence type="ECO:0000256" key="24">
    <source>
        <dbReference type="SAM" id="Phobius"/>
    </source>
</evidence>
<keyword evidence="27" id="KW-1185">Reference proteome</keyword>
<keyword evidence="7 24" id="KW-0812">Transmembrane</keyword>
<evidence type="ECO:0000256" key="19">
    <source>
        <dbReference type="ARBA" id="ARBA00040498"/>
    </source>
</evidence>
<evidence type="ECO:0000256" key="13">
    <source>
        <dbReference type="ARBA" id="ARBA00023002"/>
    </source>
</evidence>
<keyword evidence="8" id="KW-0479">Metal-binding</keyword>
<dbReference type="GO" id="GO:0140571">
    <property type="term" value="F:transmembrane ascorbate ferrireductase activity"/>
    <property type="evidence" value="ECO:0007669"/>
    <property type="project" value="UniProtKB-EC"/>
</dbReference>
<evidence type="ECO:0000256" key="22">
    <source>
        <dbReference type="ARBA" id="ARBA00046132"/>
    </source>
</evidence>
<evidence type="ECO:0000256" key="11">
    <source>
        <dbReference type="ARBA" id="ARBA00022982"/>
    </source>
</evidence>
<sequence length="241" mass="27181">MRSPVYFYTSFLLCLVLGIICVIFVCYWNTRWRGGFAWDGSGLQFNWHPVLMVTGMVVLYGYAIVLYRIPLAWGWNKQPWKLLHAGLLLLALLLSVLGLCAVFNFHNTLSIAHLYSLHSWLGISTAALFTCQWVLGLVAFIFPCSPVFFRKLLKPIHIWMGSIIFILSIASCISGINEKLFLVLDRNSTQRYSALPPEAVHANSLGVLIVGFGLVVLNILSRQTCEWSEPGHLEPLLHEES</sequence>
<dbReference type="Gene3D" id="1.20.120.1770">
    <property type="match status" value="1"/>
</dbReference>
<dbReference type="OrthoDB" id="907479at2759"/>
<name>A0A8C9SE29_SCLFO</name>
<dbReference type="GO" id="GO:0005765">
    <property type="term" value="C:lysosomal membrane"/>
    <property type="evidence" value="ECO:0007669"/>
    <property type="project" value="UniProtKB-SubCell"/>
</dbReference>
<evidence type="ECO:0000256" key="10">
    <source>
        <dbReference type="ARBA" id="ARBA00022967"/>
    </source>
</evidence>
<feature type="transmembrane region" description="Helical" evidence="24">
    <location>
        <begin position="156"/>
        <end position="176"/>
    </location>
</feature>
<gene>
    <name evidence="26" type="primary">CYB561A3</name>
    <name evidence="26" type="synonym">LOC108925045</name>
</gene>
<comment type="subunit">
    <text evidence="4">Homodimer.</text>
</comment>
<evidence type="ECO:0000313" key="26">
    <source>
        <dbReference type="Ensembl" id="ENSSFOP00015031362.1"/>
    </source>
</evidence>
<dbReference type="EC" id="7.2.1.3" evidence="18"/>
<feature type="transmembrane region" description="Helical" evidence="24">
    <location>
        <begin position="50"/>
        <end position="70"/>
    </location>
</feature>
<keyword evidence="10" id="KW-1278">Translocase</keyword>
<keyword evidence="17" id="KW-0458">Lysosome</keyword>
<dbReference type="KEGG" id="sfm:108925045"/>
<evidence type="ECO:0000256" key="18">
    <source>
        <dbReference type="ARBA" id="ARBA00024225"/>
    </source>
</evidence>
<feature type="transmembrane region" description="Helical" evidence="24">
    <location>
        <begin position="200"/>
        <end position="220"/>
    </location>
</feature>
<dbReference type="GO" id="GO:0031902">
    <property type="term" value="C:late endosome membrane"/>
    <property type="evidence" value="ECO:0007669"/>
    <property type="project" value="UniProtKB-SubCell"/>
</dbReference>
<evidence type="ECO:0000256" key="23">
    <source>
        <dbReference type="ARBA" id="ARBA00048457"/>
    </source>
</evidence>
<evidence type="ECO:0000256" key="5">
    <source>
        <dbReference type="ARBA" id="ARBA00022448"/>
    </source>
</evidence>
<dbReference type="SMART" id="SM00665">
    <property type="entry name" value="B561"/>
    <property type="match status" value="1"/>
</dbReference>
<dbReference type="GO" id="GO:0046872">
    <property type="term" value="F:metal ion binding"/>
    <property type="evidence" value="ECO:0007669"/>
    <property type="project" value="UniProtKB-KW"/>
</dbReference>
<comment type="cofactor">
    <cofactor evidence="1">
        <name>heme b</name>
        <dbReference type="ChEBI" id="CHEBI:60344"/>
    </cofactor>
</comment>
<dbReference type="Ensembl" id="ENSSFOT00015031714.2">
    <property type="protein sequence ID" value="ENSSFOP00015031362.1"/>
    <property type="gene ID" value="ENSSFOG00015020102.2"/>
</dbReference>
<protein>
    <recommendedName>
        <fullName evidence="19">Lysosomal membrane ascorbate-dependent ferrireductase CYB561A3</fullName>
        <ecNumber evidence="18">7.2.1.3</ecNumber>
    </recommendedName>
    <alternativeName>
        <fullName evidence="21">Cytochrome b ascorbate-dependent protein 3</fullName>
    </alternativeName>
    <alternativeName>
        <fullName evidence="20">Lysosomal cytochrome b</fullName>
    </alternativeName>
</protein>
<dbReference type="Pfam" id="PF03188">
    <property type="entry name" value="Cytochrom_B561"/>
    <property type="match status" value="1"/>
</dbReference>
<dbReference type="PROSITE" id="PS50939">
    <property type="entry name" value="CYTOCHROME_B561"/>
    <property type="match status" value="1"/>
</dbReference>
<reference evidence="26" key="3">
    <citation type="submission" date="2025-09" db="UniProtKB">
        <authorList>
            <consortium name="Ensembl"/>
        </authorList>
    </citation>
    <scope>IDENTIFICATION</scope>
</reference>
<comment type="subcellular location">
    <subcellularLocation>
        <location evidence="2">Late endosome membrane</location>
        <topology evidence="2">Multi-pass membrane protein</topology>
    </subcellularLocation>
    <subcellularLocation>
        <location evidence="3">Lysosome membrane</location>
        <topology evidence="3">Multi-pass membrane protein</topology>
    </subcellularLocation>
</comment>
<keyword evidence="9" id="KW-0967">Endosome</keyword>
<evidence type="ECO:0000256" key="4">
    <source>
        <dbReference type="ARBA" id="ARBA00011738"/>
    </source>
</evidence>
<dbReference type="FunFam" id="1.20.120.1770:FF:000001">
    <property type="entry name" value="Cytochrome b reductase 1"/>
    <property type="match status" value="1"/>
</dbReference>
<evidence type="ECO:0000256" key="3">
    <source>
        <dbReference type="ARBA" id="ARBA00004155"/>
    </source>
</evidence>
<evidence type="ECO:0000256" key="6">
    <source>
        <dbReference type="ARBA" id="ARBA00022617"/>
    </source>
</evidence>
<evidence type="ECO:0000256" key="7">
    <source>
        <dbReference type="ARBA" id="ARBA00022692"/>
    </source>
</evidence>
<keyword evidence="5" id="KW-0813">Transport</keyword>
<reference evidence="26 27" key="1">
    <citation type="submission" date="2019-04" db="EMBL/GenBank/DDBJ databases">
        <authorList>
            <consortium name="Wellcome Sanger Institute Data Sharing"/>
        </authorList>
    </citation>
    <scope>NUCLEOTIDE SEQUENCE [LARGE SCALE GENOMIC DNA]</scope>
</reference>